<dbReference type="GO" id="GO:0042826">
    <property type="term" value="F:histone deacetylase binding"/>
    <property type="evidence" value="ECO:0007669"/>
    <property type="project" value="TreeGrafter"/>
</dbReference>
<organism evidence="6 7">
    <name type="scientific">Drosophila guanche</name>
    <name type="common">Fruit fly</name>
    <dbReference type="NCBI Taxonomy" id="7266"/>
    <lineage>
        <taxon>Eukaryota</taxon>
        <taxon>Metazoa</taxon>
        <taxon>Ecdysozoa</taxon>
        <taxon>Arthropoda</taxon>
        <taxon>Hexapoda</taxon>
        <taxon>Insecta</taxon>
        <taxon>Pterygota</taxon>
        <taxon>Neoptera</taxon>
        <taxon>Endopterygota</taxon>
        <taxon>Diptera</taxon>
        <taxon>Brachycera</taxon>
        <taxon>Muscomorpha</taxon>
        <taxon>Ephydroidea</taxon>
        <taxon>Drosophilidae</taxon>
        <taxon>Drosophila</taxon>
        <taxon>Sophophora</taxon>
    </lineage>
</organism>
<dbReference type="Gene3D" id="2.170.270.10">
    <property type="entry name" value="SET domain"/>
    <property type="match status" value="1"/>
</dbReference>
<dbReference type="SUPFAM" id="SSF144232">
    <property type="entry name" value="HIT/MYND zinc finger-like"/>
    <property type="match status" value="1"/>
</dbReference>
<dbReference type="GO" id="GO:0005737">
    <property type="term" value="C:cytoplasm"/>
    <property type="evidence" value="ECO:0007669"/>
    <property type="project" value="TreeGrafter"/>
</dbReference>
<evidence type="ECO:0000259" key="5">
    <source>
        <dbReference type="PROSITE" id="PS50280"/>
    </source>
</evidence>
<evidence type="ECO:0000256" key="4">
    <source>
        <dbReference type="SAM" id="Coils"/>
    </source>
</evidence>
<dbReference type="Gene3D" id="1.25.40.10">
    <property type="entry name" value="Tetratricopeptide repeat domain"/>
    <property type="match status" value="1"/>
</dbReference>
<evidence type="ECO:0000256" key="1">
    <source>
        <dbReference type="ARBA" id="ARBA00022603"/>
    </source>
</evidence>
<dbReference type="Proteomes" id="UP000268350">
    <property type="component" value="Unassembled WGS sequence"/>
</dbReference>
<dbReference type="InterPro" id="IPR001214">
    <property type="entry name" value="SET_dom"/>
</dbReference>
<dbReference type="InterPro" id="IPR046341">
    <property type="entry name" value="SET_dom_sf"/>
</dbReference>
<dbReference type="STRING" id="7266.A0A3B0JK92"/>
<dbReference type="SUPFAM" id="SSF82199">
    <property type="entry name" value="SET domain"/>
    <property type="match status" value="1"/>
</dbReference>
<gene>
    <name evidence="6" type="ORF">DGUA_6G001426</name>
</gene>
<dbReference type="EMBL" id="OUUW01000001">
    <property type="protein sequence ID" value="SPP73869.1"/>
    <property type="molecule type" value="Genomic_DNA"/>
</dbReference>
<dbReference type="InterPro" id="IPR052097">
    <property type="entry name" value="SET-MYND_domain_protein"/>
</dbReference>
<sequence>MDNLAQIFTQQDELIAPVGAYQNEYEAIKALHSLSEEKRQSLQDLTRKLLGDLDEPHDRKAIADRSQMWRKRGNSLFRSSAKEFGPDAEAERVLGACRLYTKAVLDAEDVKDVLCLAFANRGIALQEYGYYQEAYDDCANALEFGYPRRLQHKVIIRQAHCAAKLKRTEQLTEHIACLEKLQLNEIFRHQLEDLKHNLEMLRGQSSSEKSEEEQEKTDPIQEIVCQAGRSGRHMISKEAIPQGKIIFREQATCFVPLEQRLICQQCACSLMCAPIPCPMCRQRVVYCSRECRERHKSIHRFECAAYRKDLLKMVGVSHLALRMVLSYMPSMLPQLQECASSAEMWSTLMTLTTGADKEDEQTQQYLQSLRMISHLDKAPQAELVYHMLCANLLQVYLKECTDFFDQFQTTSASVEDWHLIVAALILRSAGQLLVNGHVGDALLPVNLEANEFGLLQPEMWQKPRHLQLGQLHNLSQTEPLTAINLPYLSICNHACAPSIRTKFDGCTAVCYSAVDIEAGDEIFNCYTMDYKKSMLRQRSQPLRQVYKFDCSCAKCTRTDPDQDYLKFHRYRCENENCRREFVPEPLPHQTNLNWWLQSPDAAEASVCCPVCKKTQVFAWFNDFMCLIDSCGEAKARRELYKAFDGVDKYLVAHHILKRKLAEALIEPCFAEMDEGCVLDDVDYENLMRIVETQLEGTAAQSGGNSMEYISQMTYLWDLWALSKCKRSEQQLQEMKGKLEYLAAEHREIFENYYNDFIVQQCK</sequence>
<accession>A0A3B0JK92</accession>
<dbReference type="InterPro" id="IPR011990">
    <property type="entry name" value="TPR-like_helical_dom_sf"/>
</dbReference>
<keyword evidence="1" id="KW-0489">Methyltransferase</keyword>
<dbReference type="PANTHER" id="PTHR46165:SF2">
    <property type="entry name" value="SET AND MYND DOMAIN-CONTAINING PROTEIN 4"/>
    <property type="match status" value="1"/>
</dbReference>
<reference evidence="7" key="1">
    <citation type="submission" date="2018-01" db="EMBL/GenBank/DDBJ databases">
        <authorList>
            <person name="Alioto T."/>
            <person name="Alioto T."/>
        </authorList>
    </citation>
    <scope>NUCLEOTIDE SEQUENCE [LARGE SCALE GENOMIC DNA]</scope>
</reference>
<evidence type="ECO:0000313" key="6">
    <source>
        <dbReference type="EMBL" id="SPP73869.1"/>
    </source>
</evidence>
<dbReference type="GO" id="GO:0008757">
    <property type="term" value="F:S-adenosylmethionine-dependent methyltransferase activity"/>
    <property type="evidence" value="ECO:0007669"/>
    <property type="project" value="UniProtKB-ARBA"/>
</dbReference>
<evidence type="ECO:0000256" key="2">
    <source>
        <dbReference type="ARBA" id="ARBA00022679"/>
    </source>
</evidence>
<evidence type="ECO:0000313" key="7">
    <source>
        <dbReference type="Proteomes" id="UP000268350"/>
    </source>
</evidence>
<name>A0A3B0JK92_DROGU</name>
<dbReference type="GO" id="GO:0005634">
    <property type="term" value="C:nucleus"/>
    <property type="evidence" value="ECO:0007669"/>
    <property type="project" value="TreeGrafter"/>
</dbReference>
<dbReference type="AlphaFoldDB" id="A0A3B0JK92"/>
<proteinExistence type="predicted"/>
<keyword evidence="2" id="KW-0808">Transferase</keyword>
<feature type="coiled-coil region" evidence="4">
    <location>
        <begin position="184"/>
        <end position="211"/>
    </location>
</feature>
<keyword evidence="3" id="KW-0949">S-adenosyl-L-methionine</keyword>
<dbReference type="GO" id="GO:0008170">
    <property type="term" value="F:N-methyltransferase activity"/>
    <property type="evidence" value="ECO:0007669"/>
    <property type="project" value="UniProtKB-ARBA"/>
</dbReference>
<feature type="domain" description="SET" evidence="5">
    <location>
        <begin position="218"/>
        <end position="527"/>
    </location>
</feature>
<dbReference type="SUPFAM" id="SSF48452">
    <property type="entry name" value="TPR-like"/>
    <property type="match status" value="1"/>
</dbReference>
<evidence type="ECO:0000256" key="3">
    <source>
        <dbReference type="ARBA" id="ARBA00022691"/>
    </source>
</evidence>
<dbReference type="GO" id="GO:0008276">
    <property type="term" value="F:protein methyltransferase activity"/>
    <property type="evidence" value="ECO:0007669"/>
    <property type="project" value="UniProtKB-ARBA"/>
</dbReference>
<dbReference type="Pfam" id="PF00856">
    <property type="entry name" value="SET"/>
    <property type="match status" value="1"/>
</dbReference>
<protein>
    <submittedName>
        <fullName evidence="6">Blast:SET and MYND domain-containing protein 4</fullName>
    </submittedName>
</protein>
<dbReference type="GO" id="GO:0032259">
    <property type="term" value="P:methylation"/>
    <property type="evidence" value="ECO:0007669"/>
    <property type="project" value="UniProtKB-KW"/>
</dbReference>
<dbReference type="PROSITE" id="PS50280">
    <property type="entry name" value="SET"/>
    <property type="match status" value="1"/>
</dbReference>
<dbReference type="OMA" id="RQAHCAW"/>
<keyword evidence="4" id="KW-0175">Coiled coil</keyword>
<keyword evidence="7" id="KW-1185">Reference proteome</keyword>
<dbReference type="PANTHER" id="PTHR46165">
    <property type="entry name" value="SET AND MYND DOMAIN-CONTAINING PROTEIN 4"/>
    <property type="match status" value="1"/>
</dbReference>
<dbReference type="OrthoDB" id="62495at2759"/>